<dbReference type="InterPro" id="IPR036875">
    <property type="entry name" value="Znf_CCHC_sf"/>
</dbReference>
<evidence type="ECO:0000313" key="5">
    <source>
        <dbReference type="EMBL" id="KAK1651711.1"/>
    </source>
</evidence>
<proteinExistence type="predicted"/>
<dbReference type="AlphaFoldDB" id="A0AAD8SGF9"/>
<name>A0AAD8SGF9_LOLMU</name>
<sequence length="424" mass="47284">MAQKDEITKIIAAERRTLRRENAKKDYTISRLRDQIANLKETIKTQEDQLKALESEGEGEDIQGDGYSYVSNDNDYEEDDDDLAFYPYEDGHEHLTAGMDDTMAPPTRSANQDALMQMLQILMEDREAERAERQANITALQQLVQNNQGHGNHEHPGSKLKNFQNTNPPVFSKTEEPLDADDWLQTEQSGSGRSGGQRQEYRDKFLTLSRYAPDETDTTDKRKERFLNGLHDEMQTVLVNIPFADLEALVDSAIQMEGKLNQANEPQAADDAPEWAQRIPQGIAPAKRRIPPHSNKPPTPDVTPGFQHRSGGNSRPGGHHNNNHQQQLRPPQQLQPRSERAPANNNNTNTAPRTGSNAVPVTPKDKSTITCYECGVVGHFSNECPKRLAKIAANTAAPAQQQRRVSTGKSSPQQPQQPAAASFT</sequence>
<dbReference type="GO" id="GO:0003676">
    <property type="term" value="F:nucleic acid binding"/>
    <property type="evidence" value="ECO:0007669"/>
    <property type="project" value="InterPro"/>
</dbReference>
<evidence type="ECO:0000313" key="6">
    <source>
        <dbReference type="Proteomes" id="UP001231189"/>
    </source>
</evidence>
<reference evidence="5" key="1">
    <citation type="submission" date="2023-07" db="EMBL/GenBank/DDBJ databases">
        <title>A chromosome-level genome assembly of Lolium multiflorum.</title>
        <authorList>
            <person name="Chen Y."/>
            <person name="Copetti D."/>
            <person name="Kolliker R."/>
            <person name="Studer B."/>
        </authorList>
    </citation>
    <scope>NUCLEOTIDE SEQUENCE</scope>
    <source>
        <strain evidence="5">02402/16</strain>
        <tissue evidence="5">Leaf</tissue>
    </source>
</reference>
<evidence type="ECO:0000256" key="2">
    <source>
        <dbReference type="SAM" id="Coils"/>
    </source>
</evidence>
<feature type="region of interest" description="Disordered" evidence="3">
    <location>
        <begin position="394"/>
        <end position="424"/>
    </location>
</feature>
<dbReference type="GO" id="GO:0008270">
    <property type="term" value="F:zinc ion binding"/>
    <property type="evidence" value="ECO:0007669"/>
    <property type="project" value="UniProtKB-KW"/>
</dbReference>
<evidence type="ECO:0000256" key="1">
    <source>
        <dbReference type="PROSITE-ProRule" id="PRU00047"/>
    </source>
</evidence>
<feature type="compositionally biased region" description="Low complexity" evidence="3">
    <location>
        <begin position="410"/>
        <end position="424"/>
    </location>
</feature>
<feature type="domain" description="CCHC-type" evidence="4">
    <location>
        <begin position="371"/>
        <end position="386"/>
    </location>
</feature>
<feature type="compositionally biased region" description="Polar residues" evidence="3">
    <location>
        <begin position="397"/>
        <end position="409"/>
    </location>
</feature>
<accession>A0AAD8SGF9</accession>
<keyword evidence="2" id="KW-0175">Coiled coil</keyword>
<feature type="region of interest" description="Disordered" evidence="3">
    <location>
        <begin position="147"/>
        <end position="220"/>
    </location>
</feature>
<protein>
    <recommendedName>
        <fullName evidence="4">CCHC-type domain-containing protein</fullName>
    </recommendedName>
</protein>
<dbReference type="Proteomes" id="UP001231189">
    <property type="component" value="Unassembled WGS sequence"/>
</dbReference>
<dbReference type="InterPro" id="IPR001878">
    <property type="entry name" value="Znf_CCHC"/>
</dbReference>
<evidence type="ECO:0000259" key="4">
    <source>
        <dbReference type="PROSITE" id="PS50158"/>
    </source>
</evidence>
<dbReference type="PROSITE" id="PS50158">
    <property type="entry name" value="ZF_CCHC"/>
    <property type="match status" value="1"/>
</dbReference>
<organism evidence="5 6">
    <name type="scientific">Lolium multiflorum</name>
    <name type="common">Italian ryegrass</name>
    <name type="synonym">Lolium perenne subsp. multiflorum</name>
    <dbReference type="NCBI Taxonomy" id="4521"/>
    <lineage>
        <taxon>Eukaryota</taxon>
        <taxon>Viridiplantae</taxon>
        <taxon>Streptophyta</taxon>
        <taxon>Embryophyta</taxon>
        <taxon>Tracheophyta</taxon>
        <taxon>Spermatophyta</taxon>
        <taxon>Magnoliopsida</taxon>
        <taxon>Liliopsida</taxon>
        <taxon>Poales</taxon>
        <taxon>Poaceae</taxon>
        <taxon>BOP clade</taxon>
        <taxon>Pooideae</taxon>
        <taxon>Poodae</taxon>
        <taxon>Poeae</taxon>
        <taxon>Poeae Chloroplast Group 2 (Poeae type)</taxon>
        <taxon>Loliodinae</taxon>
        <taxon>Loliinae</taxon>
        <taxon>Lolium</taxon>
    </lineage>
</organism>
<dbReference type="EMBL" id="JAUUTY010000004">
    <property type="protein sequence ID" value="KAK1651711.1"/>
    <property type="molecule type" value="Genomic_DNA"/>
</dbReference>
<comment type="caution">
    <text evidence="5">The sequence shown here is derived from an EMBL/GenBank/DDBJ whole genome shotgun (WGS) entry which is preliminary data.</text>
</comment>
<feature type="compositionally biased region" description="Low complexity" evidence="3">
    <location>
        <begin position="323"/>
        <end position="354"/>
    </location>
</feature>
<keyword evidence="1" id="KW-0862">Zinc</keyword>
<keyword evidence="6" id="KW-1185">Reference proteome</keyword>
<feature type="coiled-coil region" evidence="2">
    <location>
        <begin position="29"/>
        <end position="56"/>
    </location>
</feature>
<gene>
    <name evidence="5" type="ORF">QYE76_069516</name>
</gene>
<feature type="region of interest" description="Disordered" evidence="3">
    <location>
        <begin position="284"/>
        <end position="364"/>
    </location>
</feature>
<dbReference type="Gene3D" id="4.10.60.10">
    <property type="entry name" value="Zinc finger, CCHC-type"/>
    <property type="match status" value="1"/>
</dbReference>
<dbReference type="SUPFAM" id="SSF57756">
    <property type="entry name" value="Retrovirus zinc finger-like domains"/>
    <property type="match status" value="1"/>
</dbReference>
<dbReference type="SMART" id="SM00343">
    <property type="entry name" value="ZnF_C2HC"/>
    <property type="match status" value="1"/>
</dbReference>
<dbReference type="Pfam" id="PF00098">
    <property type="entry name" value="zf-CCHC"/>
    <property type="match status" value="1"/>
</dbReference>
<keyword evidence="1" id="KW-0863">Zinc-finger</keyword>
<keyword evidence="1" id="KW-0479">Metal-binding</keyword>
<evidence type="ECO:0000256" key="3">
    <source>
        <dbReference type="SAM" id="MobiDB-lite"/>
    </source>
</evidence>